<keyword evidence="1" id="KW-0378">Hydrolase</keyword>
<keyword evidence="4" id="KW-1185">Reference proteome</keyword>
<reference evidence="3 4" key="1">
    <citation type="submission" date="2019-07" db="EMBL/GenBank/DDBJ databases">
        <title>Whole genome shotgun sequence of Reyranella soli NBRC 108950.</title>
        <authorList>
            <person name="Hosoyama A."/>
            <person name="Uohara A."/>
            <person name="Ohji S."/>
            <person name="Ichikawa N."/>
        </authorList>
    </citation>
    <scope>NUCLEOTIDE SEQUENCE [LARGE SCALE GENOMIC DNA]</scope>
    <source>
        <strain evidence="3 4">NBRC 108950</strain>
    </source>
</reference>
<gene>
    <name evidence="3" type="ORF">RSO01_80150</name>
</gene>
<dbReference type="GO" id="GO:0016787">
    <property type="term" value="F:hydrolase activity"/>
    <property type="evidence" value="ECO:0007669"/>
    <property type="project" value="UniProtKB-KW"/>
</dbReference>
<protein>
    <recommendedName>
        <fullName evidence="2">SMP-30/Gluconolactonase/LRE-like region domain-containing protein</fullName>
    </recommendedName>
</protein>
<name>A0A512NPI3_9HYPH</name>
<dbReference type="PANTHER" id="PTHR47572">
    <property type="entry name" value="LIPOPROTEIN-RELATED"/>
    <property type="match status" value="1"/>
</dbReference>
<sequence length="134" mass="14230">MLLADDFGQPNGLCFSLDERHLFVNDTERKHIRRFDVTADGGLADGRVWAETTGAGKGAPDGMKIDSAGNIYCCGPGGIHVFAPDAACLGVIRTPEAAANFCFGDDDLGSLYITASTSLYRVRVATPGTAQWQC</sequence>
<dbReference type="InterPro" id="IPR011042">
    <property type="entry name" value="6-blade_b-propeller_TolB-like"/>
</dbReference>
<dbReference type="SUPFAM" id="SSF63829">
    <property type="entry name" value="Calcium-dependent phosphotriesterase"/>
    <property type="match status" value="1"/>
</dbReference>
<dbReference type="EMBL" id="BKAJ01000185">
    <property type="protein sequence ID" value="GEP60849.1"/>
    <property type="molecule type" value="Genomic_DNA"/>
</dbReference>
<dbReference type="Pfam" id="PF08450">
    <property type="entry name" value="SGL"/>
    <property type="match status" value="1"/>
</dbReference>
<evidence type="ECO:0000313" key="3">
    <source>
        <dbReference type="EMBL" id="GEP60849.1"/>
    </source>
</evidence>
<dbReference type="PANTHER" id="PTHR47572:SF4">
    <property type="entry name" value="LACTONASE DRP35"/>
    <property type="match status" value="1"/>
</dbReference>
<evidence type="ECO:0000256" key="1">
    <source>
        <dbReference type="ARBA" id="ARBA00022801"/>
    </source>
</evidence>
<dbReference type="Proteomes" id="UP000321058">
    <property type="component" value="Unassembled WGS sequence"/>
</dbReference>
<feature type="domain" description="SMP-30/Gluconolactonase/LRE-like region" evidence="2">
    <location>
        <begin position="3"/>
        <end position="116"/>
    </location>
</feature>
<evidence type="ECO:0000313" key="4">
    <source>
        <dbReference type="Proteomes" id="UP000321058"/>
    </source>
</evidence>
<dbReference type="InterPro" id="IPR051262">
    <property type="entry name" value="SMP-30/CGR1_Lactonase"/>
</dbReference>
<dbReference type="InterPro" id="IPR013658">
    <property type="entry name" value="SGL"/>
</dbReference>
<evidence type="ECO:0000259" key="2">
    <source>
        <dbReference type="Pfam" id="PF08450"/>
    </source>
</evidence>
<accession>A0A512NPI3</accession>
<comment type="caution">
    <text evidence="3">The sequence shown here is derived from an EMBL/GenBank/DDBJ whole genome shotgun (WGS) entry which is preliminary data.</text>
</comment>
<dbReference type="AlphaFoldDB" id="A0A512NPI3"/>
<proteinExistence type="predicted"/>
<dbReference type="Gene3D" id="2.120.10.30">
    <property type="entry name" value="TolB, C-terminal domain"/>
    <property type="match status" value="1"/>
</dbReference>
<organism evidence="3 4">
    <name type="scientific">Reyranella soli</name>
    <dbReference type="NCBI Taxonomy" id="1230389"/>
    <lineage>
        <taxon>Bacteria</taxon>
        <taxon>Pseudomonadati</taxon>
        <taxon>Pseudomonadota</taxon>
        <taxon>Alphaproteobacteria</taxon>
        <taxon>Hyphomicrobiales</taxon>
        <taxon>Reyranellaceae</taxon>
        <taxon>Reyranella</taxon>
    </lineage>
</organism>